<dbReference type="InParanoid" id="A0A6I8TMF9"/>
<proteinExistence type="predicted"/>
<dbReference type="InterPro" id="IPR044210">
    <property type="entry name" value="Tfc3-like"/>
</dbReference>
<protein>
    <submittedName>
        <fullName evidence="9">Uncharacterized protein</fullName>
    </submittedName>
</protein>
<feature type="domain" description="B-block binding subunit of TFIIIC" evidence="7">
    <location>
        <begin position="168"/>
        <end position="242"/>
    </location>
</feature>
<feature type="region of interest" description="Disordered" evidence="6">
    <location>
        <begin position="1818"/>
        <end position="1854"/>
    </location>
</feature>
<dbReference type="InterPro" id="IPR007309">
    <property type="entry name" value="TFIIIC_Bblock-bd"/>
</dbReference>
<evidence type="ECO:0000256" key="5">
    <source>
        <dbReference type="ARBA" id="ARBA00023242"/>
    </source>
</evidence>
<comment type="subcellular location">
    <subcellularLocation>
        <location evidence="1">Nucleus</location>
    </subcellularLocation>
</comment>
<dbReference type="GO" id="GO:0005634">
    <property type="term" value="C:nucleus"/>
    <property type="evidence" value="ECO:0007669"/>
    <property type="project" value="UniProtKB-SubCell"/>
</dbReference>
<evidence type="ECO:0000259" key="7">
    <source>
        <dbReference type="Pfam" id="PF04182"/>
    </source>
</evidence>
<dbReference type="GO" id="GO:0003677">
    <property type="term" value="F:DNA binding"/>
    <property type="evidence" value="ECO:0007669"/>
    <property type="project" value="UniProtKB-KW"/>
</dbReference>
<accession>A0A6I8TMF9</accession>
<organism evidence="9 10">
    <name type="scientific">Aedes aegypti</name>
    <name type="common">Yellowfever mosquito</name>
    <name type="synonym">Culex aegypti</name>
    <dbReference type="NCBI Taxonomy" id="7159"/>
    <lineage>
        <taxon>Eukaryota</taxon>
        <taxon>Metazoa</taxon>
        <taxon>Ecdysozoa</taxon>
        <taxon>Arthropoda</taxon>
        <taxon>Hexapoda</taxon>
        <taxon>Insecta</taxon>
        <taxon>Pterygota</taxon>
        <taxon>Neoptera</taxon>
        <taxon>Endopterygota</taxon>
        <taxon>Diptera</taxon>
        <taxon>Nematocera</taxon>
        <taxon>Culicoidea</taxon>
        <taxon>Culicidae</taxon>
        <taxon>Culicinae</taxon>
        <taxon>Aedini</taxon>
        <taxon>Aedes</taxon>
        <taxon>Stegomyia</taxon>
    </lineage>
</organism>
<dbReference type="GO" id="GO:0000127">
    <property type="term" value="C:transcription factor TFIIIC complex"/>
    <property type="evidence" value="ECO:0007669"/>
    <property type="project" value="InterPro"/>
</dbReference>
<reference evidence="9" key="2">
    <citation type="submission" date="2020-05" db="UniProtKB">
        <authorList>
            <consortium name="EnsemblMetazoa"/>
        </authorList>
    </citation>
    <scope>IDENTIFICATION</scope>
    <source>
        <strain evidence="9">LVP_AGWG</strain>
    </source>
</reference>
<keyword evidence="5" id="KW-0539">Nucleus</keyword>
<evidence type="ECO:0000256" key="1">
    <source>
        <dbReference type="ARBA" id="ARBA00004123"/>
    </source>
</evidence>
<dbReference type="OrthoDB" id="68020at2759"/>
<sequence>MLRTAPLSVVLNEEVALEGLEGTTLDNLWNRLAYRLKIKLPLPEKFCHNVWSLVLMSSEYMFYHLPEPRKCFVYFDRLEHVDPATGVLKEPKDFPGHRFKYNPIQASGIRGSCEHYETRQVITREELATMTYQAVEARWPNAFVIVASQKMRESFIIEPNCTAELTIIQYCMLEWIARSRYNGETSQGKYSLVELTKDSSILYYNRKFLTDCKLITRQALCQRTGETSIQGMVFHLPRYYCEMKPKGLLITEKVVNILKTRPNFMADYDEIKLMVLGRAEARKWFRGNEFMKYVRTDETVAYRTLYPDANPREYMLKNKKHEEKQVRIMRLIDPDADVYDLWYKEEQPEEDQKDGFLDSQKAYIDMPVLQQAYNLIAHSGEQGISQSALAAQMGLDRLNARALVKNLIRIKAIEGSAVDEGRQRTTKYFLPGMTQQTITLDKERIQLMSSHHTLSVTEQDQKPQISAQQQLPQLPSISMASTSGISNFSESSNFSISLDQDDDEDDDRYKMNLNLYATANNTVIDSIDVQINICDEINGLKAPGGISAMMNSKHISAKVLKRCNLILELVKKFQVVEPREVLKQISRFERELGYQAEACQKSVQRLIGKLAVDKYLKIANVKLTKDDKVSNVVYACDLAVDENSPILKGKIEAAKARMMMSVIGQQSVKKAPNNDEPLTAAVGTSYGGTLAKCLRMKLFHEYMFYLIYQLSPDAVPLLGEELRALDLSCIEEEIGPIYSVDGWKLFVPPLNVYESYGQGWALLTDITLRLPLSVFCQICTFGFYTKDLDYWLDHPIRQHMLVKQLPKAVRLQLFRQRKYIFNIFEMCQKLCYAGLIQFGPQRMKDRDQTFIYLNRHTALLDTRDSAIGYHEIEDKEYTMKNFTFANLDDVQNYWETLYRIAVNTPLNRRSVAFGKDIMVQHLHVKPEIVEACKPRTPDQAFVNDVFKLPPGDNRGAAGMDTAMFVHLKSNWSKVMNYAPAIKNQMAKIKRLKTLRKIATLHKPVPARATNSKKMSTLKEKKLCLKAKLTVKPFASTYKRYDQKHTIKVRRIEKPPANVKRVRNMYDEVDRRALKLMQKLRVDWSRNEDTVLLICRIALKYLYGDNTKANSIINSMLYRDILHWTIPDSANKTTRSCQRRINYMVKHKHGVATNVKLCVEEARLNPAIEARFGKHFVNRLKTFYPAGDNFAMALKIHFIELVYMLRTTLTKLKMNDGVRPIDMGSIRSAAQSHFIPDTIAEFEQRYDIRQTNDQTEKLNFSVNPSTHEEIITHKLATLIHGAVSNARTKTSFSVQLFNIYKNYSEKHLSMAMKMIRNYKLISLSRKLKANISIQSSMVPSTAGDNPYHISITYLNQISTRIPFEMFSLVYNHYIQLLDRPNYDEPLTFEDGSQGLVLLLGELATTNSIDLELESPTEFISMHPDHRNTEPDLAQGDFEFAQPEQVTTVGPAKTIKNEPRSAAKVRFDSSSDVYFNYVMHPIEKLTKVPTEYLHFFCILDSLKGGTLLRAFKIDGTSNICSTPDCILQSTDRNVIQRCVSIALGNRDMIERIKGIRASRVCMTPLLVICEDNVPQYFIKTIKEFNKTQKDFQKRDLGRMPDGLQSPINMVELAYDIVQFQKVQDFNWLDRYEITHLEENNGLLMEPDSDKTGNDELTEKVYKLHNFYVVNYLKISIRLSYQDPSDLNYRLNLDNRSIPAVFLPPSFASRQNMLTKMSNDTLWPSHDELRPLLEEATPLIHQNQRLWSVSYFIECKAEQGATAQELAANFRNHTELAQDLQVLLNFKFILRTGIRHLTYVHWQHVTPWLLRTTCVMRNDPASESDASAVRIKQEPGTSHPKRTESEAFRSSDEEEDDVTIEEVHNEGMGPPPKTRRDEFNRRVAVIEERNRFKPKKTLSLSLTPWIKIDGAINRRLLYRWLTAVLLYCLSHPGVQLTVLYCRFNMMAPVHLYYLLEILQEFGCVKMFSMEVRQKRTLFSTYRPVKVAIATEFDRDECTYVEATSNALSTLTTLIGDYRKFQEDFLTLPKSNDMQDVEQSDE</sequence>
<keyword evidence="2" id="KW-0597">Phosphoprotein</keyword>
<dbReference type="GO" id="GO:0042791">
    <property type="term" value="P:5S class rRNA transcription by RNA polymerase III"/>
    <property type="evidence" value="ECO:0007669"/>
    <property type="project" value="TreeGrafter"/>
</dbReference>
<feature type="compositionally biased region" description="Basic and acidic residues" evidence="6">
    <location>
        <begin position="1838"/>
        <end position="1848"/>
    </location>
</feature>
<evidence type="ECO:0000313" key="9">
    <source>
        <dbReference type="EnsemblMetazoa" id="AAEL012442-PD"/>
    </source>
</evidence>
<dbReference type="Pfam" id="PF24101">
    <property type="entry name" value="WHD_GTF3C1"/>
    <property type="match status" value="1"/>
</dbReference>
<keyword evidence="3" id="KW-0238">DNA-binding</keyword>
<dbReference type="EnsemblMetazoa" id="AAEL012442-RC">
    <property type="protein sequence ID" value="AAEL012442-PC"/>
    <property type="gene ID" value="AAEL012442"/>
</dbReference>
<dbReference type="FunCoup" id="A0A6I8TMF9">
    <property type="interactions" value="251"/>
</dbReference>
<dbReference type="Proteomes" id="UP000008820">
    <property type="component" value="Chromosome 1"/>
</dbReference>
<dbReference type="Pfam" id="PF04182">
    <property type="entry name" value="B-block_TFIIIC"/>
    <property type="match status" value="1"/>
</dbReference>
<dbReference type="PANTHER" id="PTHR15180:SF1">
    <property type="entry name" value="GENERAL TRANSCRIPTION FACTOR 3C POLYPEPTIDE 1"/>
    <property type="match status" value="1"/>
</dbReference>
<feature type="region of interest" description="Disordered" evidence="6">
    <location>
        <begin position="453"/>
        <end position="473"/>
    </location>
</feature>
<evidence type="ECO:0000256" key="3">
    <source>
        <dbReference type="ARBA" id="ARBA00023125"/>
    </source>
</evidence>
<evidence type="ECO:0000256" key="2">
    <source>
        <dbReference type="ARBA" id="ARBA00022553"/>
    </source>
</evidence>
<gene>
    <name evidence="9" type="primary">5576284</name>
</gene>
<feature type="domain" description="GTF3C1 extended winged-helix" evidence="8">
    <location>
        <begin position="555"/>
        <end position="658"/>
    </location>
</feature>
<evidence type="ECO:0000256" key="6">
    <source>
        <dbReference type="SAM" id="MobiDB-lite"/>
    </source>
</evidence>
<dbReference type="PANTHER" id="PTHR15180">
    <property type="entry name" value="GENERAL TRANSCRIPTION FACTOR 3C POLYPEPTIDE 1"/>
    <property type="match status" value="1"/>
</dbReference>
<dbReference type="GO" id="GO:0006384">
    <property type="term" value="P:transcription initiation at RNA polymerase III promoter"/>
    <property type="evidence" value="ECO:0007669"/>
    <property type="project" value="InterPro"/>
</dbReference>
<keyword evidence="10" id="KW-1185">Reference proteome</keyword>
<dbReference type="EnsemblMetazoa" id="AAEL012442-RD">
    <property type="protein sequence ID" value="AAEL012442-PD"/>
    <property type="gene ID" value="AAEL012442"/>
</dbReference>
<evidence type="ECO:0000259" key="8">
    <source>
        <dbReference type="Pfam" id="PF24101"/>
    </source>
</evidence>
<name>A0A6I8TMF9_AEDAE</name>
<keyword evidence="4" id="KW-0804">Transcription</keyword>
<evidence type="ECO:0000313" key="10">
    <source>
        <dbReference type="Proteomes" id="UP000008820"/>
    </source>
</evidence>
<dbReference type="InterPro" id="IPR056467">
    <property type="entry name" value="eWH_GTF3C1"/>
</dbReference>
<reference evidence="9 10" key="1">
    <citation type="submission" date="2017-06" db="EMBL/GenBank/DDBJ databases">
        <title>Aedes aegypti genome working group (AGWG) sequencing and assembly.</title>
        <authorList>
            <consortium name="Aedes aegypti Genome Working Group (AGWG)"/>
            <person name="Matthews B.J."/>
        </authorList>
    </citation>
    <scope>NUCLEOTIDE SEQUENCE [LARGE SCALE GENOMIC DNA]</scope>
    <source>
        <strain evidence="9 10">LVP_AGWG</strain>
    </source>
</reference>
<evidence type="ECO:0000256" key="4">
    <source>
        <dbReference type="ARBA" id="ARBA00023163"/>
    </source>
</evidence>